<dbReference type="RefSeq" id="WP_072853706.1">
    <property type="nucleotide sequence ID" value="NZ_FRAH01000105.1"/>
</dbReference>
<gene>
    <name evidence="1" type="ORF">SAMN02745138_03376</name>
</gene>
<accession>A0A1M7ACN5</accession>
<reference evidence="1 2" key="1">
    <citation type="submission" date="2016-11" db="EMBL/GenBank/DDBJ databases">
        <authorList>
            <person name="Jaros S."/>
            <person name="Januszkiewicz K."/>
            <person name="Wedrychowicz H."/>
        </authorList>
    </citation>
    <scope>NUCLEOTIDE SEQUENCE [LARGE SCALE GENOMIC DNA]</scope>
    <source>
        <strain evidence="1 2">DSM 14214</strain>
    </source>
</reference>
<evidence type="ECO:0000313" key="2">
    <source>
        <dbReference type="Proteomes" id="UP000183975"/>
    </source>
</evidence>
<keyword evidence="2" id="KW-1185">Reference proteome</keyword>
<dbReference type="Proteomes" id="UP000183975">
    <property type="component" value="Unassembled WGS sequence"/>
</dbReference>
<dbReference type="OrthoDB" id="7605245at2"/>
<name>A0A1M7ACN5_9FIRM</name>
<dbReference type="EMBL" id="FRAH01000105">
    <property type="protein sequence ID" value="SHL40319.1"/>
    <property type="molecule type" value="Genomic_DNA"/>
</dbReference>
<organism evidence="1 2">
    <name type="scientific">Anaerotignum lactatifermentans DSM 14214</name>
    <dbReference type="NCBI Taxonomy" id="1121323"/>
    <lineage>
        <taxon>Bacteria</taxon>
        <taxon>Bacillati</taxon>
        <taxon>Bacillota</taxon>
        <taxon>Clostridia</taxon>
        <taxon>Lachnospirales</taxon>
        <taxon>Anaerotignaceae</taxon>
        <taxon>Anaerotignum</taxon>
    </lineage>
</organism>
<proteinExistence type="predicted"/>
<dbReference type="AlphaFoldDB" id="A0A1M7ACN5"/>
<protein>
    <submittedName>
        <fullName evidence="1">Uncharacterized protein</fullName>
    </submittedName>
</protein>
<sequence>MKIRTDFVTNSSSSSFGIIHIKSKALGEFLEKYRNADIPWTTDFIIDNDMIHIEDMDDIFVPRNPTCVEEVLSALLDMLAGVNLEDVESPEFPVDYDYSEEQVKMLLEANKRVKELTDSIKTVDWHTGIAEWGMDEEEEAESGSDAIFRYDREKKISEYEMF</sequence>
<evidence type="ECO:0000313" key="1">
    <source>
        <dbReference type="EMBL" id="SHL40319.1"/>
    </source>
</evidence>